<gene>
    <name evidence="1" type="ORF">L6164_037483</name>
</gene>
<evidence type="ECO:0000313" key="2">
    <source>
        <dbReference type="Proteomes" id="UP000828941"/>
    </source>
</evidence>
<dbReference type="Proteomes" id="UP000828941">
    <property type="component" value="Chromosome 14"/>
</dbReference>
<sequence length="498" mass="54207">MIEPPSGRPFFIDERGKTKFPLRWRKNFGRVEEVSSADLGPAAYYLVKELESRVYADPTEAFYHRKTMPNLRKLLERTGCDTSGIPKRRKITASQSGMEAAAPVTRVESSSSIPIVLEDPAEEPCPTLIRRRSGARSSVTQDTEGPQPPSSAPVAPISGDVIGASNNPRTMVPLTRAEEGQTSHPITSSGDMERPLLPVDAASRGQNRSDGRLDPTALLAEFKHIGSADMLGQVGRSYGDQIRLVKEQTKLMTRNIGIIQIVHDRLKSDLRTSTNTDELCAQKEAAEEKAGAAEKKVSTLETELETMRGVAVAAEGELASANEELTRLKDNARSSDEKLQKELANVGKLQEEVNACKSSLAGKSNKIRFLEERLASNKAAADAKVAELEASVHQQTALLRRYKEERNRTLASQARVLDRAAGKLAHTLLNASKDGFENCLQQVSLHPGAPSLKALRSMTSYLKVVRDGAIIDPEDEYEPDLSIEASDLEIGSGDEGGA</sequence>
<organism evidence="1 2">
    <name type="scientific">Bauhinia variegata</name>
    <name type="common">Purple orchid tree</name>
    <name type="synonym">Phanera variegata</name>
    <dbReference type="NCBI Taxonomy" id="167791"/>
    <lineage>
        <taxon>Eukaryota</taxon>
        <taxon>Viridiplantae</taxon>
        <taxon>Streptophyta</taxon>
        <taxon>Embryophyta</taxon>
        <taxon>Tracheophyta</taxon>
        <taxon>Spermatophyta</taxon>
        <taxon>Magnoliopsida</taxon>
        <taxon>eudicotyledons</taxon>
        <taxon>Gunneridae</taxon>
        <taxon>Pentapetalae</taxon>
        <taxon>rosids</taxon>
        <taxon>fabids</taxon>
        <taxon>Fabales</taxon>
        <taxon>Fabaceae</taxon>
        <taxon>Cercidoideae</taxon>
        <taxon>Cercideae</taxon>
        <taxon>Bauhiniinae</taxon>
        <taxon>Bauhinia</taxon>
    </lineage>
</organism>
<dbReference type="EMBL" id="CM039439">
    <property type="protein sequence ID" value="KAI4297598.1"/>
    <property type="molecule type" value="Genomic_DNA"/>
</dbReference>
<reference evidence="1 2" key="1">
    <citation type="journal article" date="2022" name="DNA Res.">
        <title>Chromosomal-level genome assembly of the orchid tree Bauhinia variegata (Leguminosae; Cercidoideae) supports the allotetraploid origin hypothesis of Bauhinia.</title>
        <authorList>
            <person name="Zhong Y."/>
            <person name="Chen Y."/>
            <person name="Zheng D."/>
            <person name="Pang J."/>
            <person name="Liu Y."/>
            <person name="Luo S."/>
            <person name="Meng S."/>
            <person name="Qian L."/>
            <person name="Wei D."/>
            <person name="Dai S."/>
            <person name="Zhou R."/>
        </authorList>
    </citation>
    <scope>NUCLEOTIDE SEQUENCE [LARGE SCALE GENOMIC DNA]</scope>
    <source>
        <strain evidence="1">BV-YZ2020</strain>
    </source>
</reference>
<keyword evidence="2" id="KW-1185">Reference proteome</keyword>
<evidence type="ECO:0000313" key="1">
    <source>
        <dbReference type="EMBL" id="KAI4297598.1"/>
    </source>
</evidence>
<protein>
    <submittedName>
        <fullName evidence="1">Uncharacterized protein</fullName>
    </submittedName>
</protein>
<name>A0ACB9KK74_BAUVA</name>
<proteinExistence type="predicted"/>
<accession>A0ACB9KK74</accession>
<comment type="caution">
    <text evidence="1">The sequence shown here is derived from an EMBL/GenBank/DDBJ whole genome shotgun (WGS) entry which is preliminary data.</text>
</comment>